<organism evidence="1">
    <name type="scientific">Anguilla anguilla</name>
    <name type="common">European freshwater eel</name>
    <name type="synonym">Muraena anguilla</name>
    <dbReference type="NCBI Taxonomy" id="7936"/>
    <lineage>
        <taxon>Eukaryota</taxon>
        <taxon>Metazoa</taxon>
        <taxon>Chordata</taxon>
        <taxon>Craniata</taxon>
        <taxon>Vertebrata</taxon>
        <taxon>Euteleostomi</taxon>
        <taxon>Actinopterygii</taxon>
        <taxon>Neopterygii</taxon>
        <taxon>Teleostei</taxon>
        <taxon>Anguilliformes</taxon>
        <taxon>Anguillidae</taxon>
        <taxon>Anguilla</taxon>
    </lineage>
</organism>
<accession>A0A0E9UAV8</accession>
<dbReference type="EMBL" id="GBXM01062053">
    <property type="protein sequence ID" value="JAH46524.1"/>
    <property type="molecule type" value="Transcribed_RNA"/>
</dbReference>
<dbReference type="EMBL" id="GBXM01045606">
    <property type="protein sequence ID" value="JAH62971.1"/>
    <property type="molecule type" value="Transcribed_RNA"/>
</dbReference>
<sequence length="38" mass="4072">MAVLNLIDGTGVHVGASACIETLRLYALCFTRIHLTVV</sequence>
<evidence type="ECO:0000313" key="1">
    <source>
        <dbReference type="EMBL" id="JAH62971.1"/>
    </source>
</evidence>
<reference evidence="1" key="1">
    <citation type="submission" date="2014-11" db="EMBL/GenBank/DDBJ databases">
        <authorList>
            <person name="Amaro Gonzalez C."/>
        </authorList>
    </citation>
    <scope>NUCLEOTIDE SEQUENCE</scope>
</reference>
<protein>
    <submittedName>
        <fullName evidence="1">Uncharacterized protein</fullName>
    </submittedName>
</protein>
<name>A0A0E9UAV8_ANGAN</name>
<proteinExistence type="predicted"/>
<reference evidence="1" key="2">
    <citation type="journal article" date="2015" name="Fish Shellfish Immunol.">
        <title>Early steps in the European eel (Anguilla anguilla)-Vibrio vulnificus interaction in the gills: Role of the RtxA13 toxin.</title>
        <authorList>
            <person name="Callol A."/>
            <person name="Pajuelo D."/>
            <person name="Ebbesson L."/>
            <person name="Teles M."/>
            <person name="MacKenzie S."/>
            <person name="Amaro C."/>
        </authorList>
    </citation>
    <scope>NUCLEOTIDE SEQUENCE</scope>
</reference>
<dbReference type="AlphaFoldDB" id="A0A0E9UAV8"/>